<dbReference type="InterPro" id="IPR036890">
    <property type="entry name" value="HATPase_C_sf"/>
</dbReference>
<proteinExistence type="predicted"/>
<keyword evidence="5" id="KW-1185">Reference proteome</keyword>
<dbReference type="Gene3D" id="3.30.565.10">
    <property type="entry name" value="Histidine kinase-like ATPase, C-terminal domain"/>
    <property type="match status" value="1"/>
</dbReference>
<name>A0A850H7Z7_9SPHN</name>
<dbReference type="PANTHER" id="PTHR34220:SF9">
    <property type="entry name" value="SIGNAL TRANSDUCTION HISTIDINE KINASE INTERNAL REGION DOMAIN-CONTAINING PROTEIN"/>
    <property type="match status" value="1"/>
</dbReference>
<keyword evidence="1" id="KW-0812">Transmembrane</keyword>
<accession>A0A850H7Z7</accession>
<keyword evidence="4" id="KW-0418">Kinase</keyword>
<dbReference type="InterPro" id="IPR010559">
    <property type="entry name" value="Sig_transdc_His_kin_internal"/>
</dbReference>
<evidence type="ECO:0000313" key="5">
    <source>
        <dbReference type="Proteomes" id="UP000561438"/>
    </source>
</evidence>
<evidence type="ECO:0000313" key="4">
    <source>
        <dbReference type="EMBL" id="NVD45923.1"/>
    </source>
</evidence>
<dbReference type="AlphaFoldDB" id="A0A850H7Z7"/>
<dbReference type="GO" id="GO:0016020">
    <property type="term" value="C:membrane"/>
    <property type="evidence" value="ECO:0007669"/>
    <property type="project" value="InterPro"/>
</dbReference>
<comment type="caution">
    <text evidence="4">The sequence shown here is derived from an EMBL/GenBank/DDBJ whole genome shotgun (WGS) entry which is preliminary data.</text>
</comment>
<dbReference type="InterPro" id="IPR050640">
    <property type="entry name" value="Bact_2-comp_sensor_kinase"/>
</dbReference>
<evidence type="ECO:0000259" key="3">
    <source>
        <dbReference type="Pfam" id="PF06580"/>
    </source>
</evidence>
<feature type="domain" description="Histidine kinase/HSP90-like ATPase" evidence="2">
    <location>
        <begin position="266"/>
        <end position="357"/>
    </location>
</feature>
<dbReference type="Proteomes" id="UP000561438">
    <property type="component" value="Unassembled WGS sequence"/>
</dbReference>
<reference evidence="4 5" key="1">
    <citation type="submission" date="2020-06" db="EMBL/GenBank/DDBJ databases">
        <title>Altererythrobacter sp. HHU K3-1.</title>
        <authorList>
            <person name="Zhang D."/>
            <person name="Xue H."/>
        </authorList>
    </citation>
    <scope>NUCLEOTIDE SEQUENCE [LARGE SCALE GENOMIC DNA]</scope>
    <source>
        <strain evidence="4 5">HHU K3-1</strain>
    </source>
</reference>
<feature type="transmembrane region" description="Helical" evidence="1">
    <location>
        <begin position="12"/>
        <end position="32"/>
    </location>
</feature>
<dbReference type="Pfam" id="PF06580">
    <property type="entry name" value="His_kinase"/>
    <property type="match status" value="1"/>
</dbReference>
<dbReference type="SUPFAM" id="SSF55874">
    <property type="entry name" value="ATPase domain of HSP90 chaperone/DNA topoisomerase II/histidine kinase"/>
    <property type="match status" value="1"/>
</dbReference>
<evidence type="ECO:0000256" key="1">
    <source>
        <dbReference type="SAM" id="Phobius"/>
    </source>
</evidence>
<keyword evidence="1" id="KW-1133">Transmembrane helix</keyword>
<dbReference type="Pfam" id="PF02518">
    <property type="entry name" value="HATPase_c"/>
    <property type="match status" value="1"/>
</dbReference>
<dbReference type="PANTHER" id="PTHR34220">
    <property type="entry name" value="SENSOR HISTIDINE KINASE YPDA"/>
    <property type="match status" value="1"/>
</dbReference>
<sequence>MILSRTTSQALRLTILIWILSGLLYVLPAHFVGEVVNAYYLATMALVCVAGVCLSVILLAVAWRVRQAVVTRRILVMVAAIALASATLAFLDAAFAGLLAELFRHDAGRPGFWMRMTNNFSAFTWQFALLGAVYAVLQTNDIARMRERQLIEARAAAGEARAAAEAARLAALRYQLNPHFLFNTLNAVSSLVVNRRNAQAEEMLSRLSGFLRNTLTSDTGSLTTVDEELTMLQSYLEVESSRFGDRLEVEFVCEPVVRDIEIPSFIMQPLVENAVKYGVARTRRKVTITIRAEVDGDFLHLSVEDDGVARQDADPVPTTGVGLRNVRERLEGLYGARAALITTAGECGFVAAIRLPLGNLQAVRGEAA</sequence>
<keyword evidence="4" id="KW-0808">Transferase</keyword>
<dbReference type="GO" id="GO:0000155">
    <property type="term" value="F:phosphorelay sensor kinase activity"/>
    <property type="evidence" value="ECO:0007669"/>
    <property type="project" value="InterPro"/>
</dbReference>
<feature type="transmembrane region" description="Helical" evidence="1">
    <location>
        <begin position="120"/>
        <end position="137"/>
    </location>
</feature>
<protein>
    <submittedName>
        <fullName evidence="4">Histidine kinase</fullName>
    </submittedName>
</protein>
<organism evidence="4 5">
    <name type="scientific">Qipengyuania atrilutea</name>
    <dbReference type="NCBI Taxonomy" id="2744473"/>
    <lineage>
        <taxon>Bacteria</taxon>
        <taxon>Pseudomonadati</taxon>
        <taxon>Pseudomonadota</taxon>
        <taxon>Alphaproteobacteria</taxon>
        <taxon>Sphingomonadales</taxon>
        <taxon>Erythrobacteraceae</taxon>
        <taxon>Qipengyuania</taxon>
    </lineage>
</organism>
<dbReference type="InterPro" id="IPR003594">
    <property type="entry name" value="HATPase_dom"/>
</dbReference>
<feature type="transmembrane region" description="Helical" evidence="1">
    <location>
        <begin position="38"/>
        <end position="62"/>
    </location>
</feature>
<dbReference type="EMBL" id="JABWGV010000006">
    <property type="protein sequence ID" value="NVD45923.1"/>
    <property type="molecule type" value="Genomic_DNA"/>
</dbReference>
<feature type="transmembrane region" description="Helical" evidence="1">
    <location>
        <begin position="74"/>
        <end position="100"/>
    </location>
</feature>
<keyword evidence="1" id="KW-0472">Membrane</keyword>
<evidence type="ECO:0000259" key="2">
    <source>
        <dbReference type="Pfam" id="PF02518"/>
    </source>
</evidence>
<gene>
    <name evidence="4" type="ORF">HUV48_12985</name>
</gene>
<dbReference type="RefSeq" id="WP_176268229.1">
    <property type="nucleotide sequence ID" value="NZ_JABWGV010000006.1"/>
</dbReference>
<feature type="domain" description="Signal transduction histidine kinase internal region" evidence="3">
    <location>
        <begin position="167"/>
        <end position="247"/>
    </location>
</feature>